<dbReference type="EMBL" id="FLUM01000001">
    <property type="protein sequence ID" value="SBV95167.1"/>
    <property type="molecule type" value="Genomic_DNA"/>
</dbReference>
<dbReference type="SFLD" id="SFLDS00003">
    <property type="entry name" value="Haloacid_Dehalogenase"/>
    <property type="match status" value="1"/>
</dbReference>
<dbReference type="InterPro" id="IPR023214">
    <property type="entry name" value="HAD_sf"/>
</dbReference>
<dbReference type="PANTHER" id="PTHR43611:SF3">
    <property type="entry name" value="FLAVIN MONONUCLEOTIDE HYDROLASE 1, CHLOROPLATIC"/>
    <property type="match status" value="1"/>
</dbReference>
<protein>
    <recommendedName>
        <fullName evidence="2">HAD family phosphatase</fullName>
    </recommendedName>
</protein>
<dbReference type="SUPFAM" id="SSF56784">
    <property type="entry name" value="HAD-like"/>
    <property type="match status" value="1"/>
</dbReference>
<dbReference type="AlphaFoldDB" id="A0A212J6V5"/>
<dbReference type="NCBIfam" id="TIGR01509">
    <property type="entry name" value="HAD-SF-IA-v3"/>
    <property type="match status" value="1"/>
</dbReference>
<dbReference type="Gene3D" id="3.40.50.1000">
    <property type="entry name" value="HAD superfamily/HAD-like"/>
    <property type="match status" value="1"/>
</dbReference>
<dbReference type="Gene3D" id="1.10.150.240">
    <property type="entry name" value="Putative phosphatase, domain 2"/>
    <property type="match status" value="1"/>
</dbReference>
<dbReference type="InterPro" id="IPR006439">
    <property type="entry name" value="HAD-SF_hydro_IA"/>
</dbReference>
<gene>
    <name evidence="1" type="ORF">KL86DYS1_11321</name>
</gene>
<name>A0A212J6V5_9BACT</name>
<dbReference type="CDD" id="cd02603">
    <property type="entry name" value="HAD_sEH-N_like"/>
    <property type="match status" value="1"/>
</dbReference>
<dbReference type="SFLD" id="SFLDG01129">
    <property type="entry name" value="C1.5:_HAD__Beta-PGM__Phosphata"/>
    <property type="match status" value="1"/>
</dbReference>
<proteinExistence type="predicted"/>
<reference evidence="1" key="1">
    <citation type="submission" date="2016-04" db="EMBL/GenBank/DDBJ databases">
        <authorList>
            <person name="Evans L.H."/>
            <person name="Alamgir A."/>
            <person name="Owens N."/>
            <person name="Weber N.D."/>
            <person name="Virtaneva K."/>
            <person name="Barbian K."/>
            <person name="Babar A."/>
            <person name="Rosenke K."/>
        </authorList>
    </citation>
    <scope>NUCLEOTIDE SEQUENCE</scope>
    <source>
        <strain evidence="1">86-1</strain>
    </source>
</reference>
<dbReference type="InterPro" id="IPR036412">
    <property type="entry name" value="HAD-like_sf"/>
</dbReference>
<dbReference type="RefSeq" id="WP_296939213.1">
    <property type="nucleotide sequence ID" value="NZ_LT599032.1"/>
</dbReference>
<evidence type="ECO:0008006" key="2">
    <source>
        <dbReference type="Google" id="ProtNLM"/>
    </source>
</evidence>
<dbReference type="Pfam" id="PF00702">
    <property type="entry name" value="Hydrolase"/>
    <property type="match status" value="1"/>
</dbReference>
<sequence>MSKKIKNILFDFGGVIVSLHKQTALDRFTALGFPNINEYLGEFRQKGIFLEYEEGKINREDFVTEFRKLSNNPNVTAEQIDNAWLGFLADIPDYKYELLKELRKKYKVYLLSNTNPSVMGWAMTHEFSPEGLPINAFFDKCYLSYEIGHAKPDREIFDFIIADSNMDPAETLFFDDGKANVEIGEKLGFQTYLTDQNEDLRKVFTDRGLL</sequence>
<accession>A0A212J6V5</accession>
<organism evidence="1">
    <name type="scientific">uncultured Dysgonomonas sp</name>
    <dbReference type="NCBI Taxonomy" id="206096"/>
    <lineage>
        <taxon>Bacteria</taxon>
        <taxon>Pseudomonadati</taxon>
        <taxon>Bacteroidota</taxon>
        <taxon>Bacteroidia</taxon>
        <taxon>Bacteroidales</taxon>
        <taxon>Dysgonomonadaceae</taxon>
        <taxon>Dysgonomonas</taxon>
        <taxon>environmental samples</taxon>
    </lineage>
</organism>
<evidence type="ECO:0000313" key="1">
    <source>
        <dbReference type="EMBL" id="SBV95167.1"/>
    </source>
</evidence>
<dbReference type="PANTHER" id="PTHR43611">
    <property type="entry name" value="ALPHA-D-GLUCOSE 1-PHOSPHATE PHOSPHATASE"/>
    <property type="match status" value="1"/>
</dbReference>
<dbReference type="InterPro" id="IPR023198">
    <property type="entry name" value="PGP-like_dom2"/>
</dbReference>